<accession>A0ABP0ZRW9</accession>
<name>A0ABP0ZRW9_9ASCO</name>
<evidence type="ECO:0000313" key="3">
    <source>
        <dbReference type="Proteomes" id="UP001497383"/>
    </source>
</evidence>
<gene>
    <name evidence="2" type="ORF">LODBEIA_P43260</name>
</gene>
<dbReference type="GeneID" id="92209522"/>
<evidence type="ECO:0008006" key="4">
    <source>
        <dbReference type="Google" id="ProtNLM"/>
    </source>
</evidence>
<sequence length="364" mass="41453">MADKNTFVHSIQDENKLGSLSHTLKDMTNVANVANLNKHLSSLHESQQSLQTQLHRVETLASQTNVDLEQLFARSKSNNENLNKLLSSMVEYSRDVTTEGNATKADMKLILDALDQIKSASGYAREVKEQLASSRDESSRDSSELKSTMAELLAEVHAAMAKIVQRQDEVSSRLSDGATMSARDKDEVLDSLRQVQVLLNKERDIRRDFEVGVTRKTDEIRERLESDSGTSRTTQEKLLHCVEEVKNLLETQAQEQLLLKRTLNLQHDYDTIQHKYDSLTENFNSLNEKYNEKFQQYQSLMDKFRQLSAQVADHEVSVASPLPHIANLQKFHHHALKSLDSQNIKQEKRIATMPTNFTNNSDDD</sequence>
<dbReference type="EMBL" id="OZ022409">
    <property type="protein sequence ID" value="CAK9440226.1"/>
    <property type="molecule type" value="Genomic_DNA"/>
</dbReference>
<keyword evidence="1" id="KW-0175">Coiled coil</keyword>
<organism evidence="2 3">
    <name type="scientific">Lodderomyces beijingensis</name>
    <dbReference type="NCBI Taxonomy" id="1775926"/>
    <lineage>
        <taxon>Eukaryota</taxon>
        <taxon>Fungi</taxon>
        <taxon>Dikarya</taxon>
        <taxon>Ascomycota</taxon>
        <taxon>Saccharomycotina</taxon>
        <taxon>Pichiomycetes</taxon>
        <taxon>Debaryomycetaceae</taxon>
        <taxon>Candida/Lodderomyces clade</taxon>
        <taxon>Lodderomyces</taxon>
    </lineage>
</organism>
<evidence type="ECO:0000256" key="1">
    <source>
        <dbReference type="SAM" id="Coils"/>
    </source>
</evidence>
<dbReference type="RefSeq" id="XP_066831264.1">
    <property type="nucleotide sequence ID" value="XM_066974535.1"/>
</dbReference>
<evidence type="ECO:0000313" key="2">
    <source>
        <dbReference type="EMBL" id="CAK9440226.1"/>
    </source>
</evidence>
<feature type="coiled-coil region" evidence="1">
    <location>
        <begin position="269"/>
        <end position="307"/>
    </location>
</feature>
<keyword evidence="3" id="KW-1185">Reference proteome</keyword>
<proteinExistence type="predicted"/>
<reference evidence="2 3" key="1">
    <citation type="submission" date="2024-03" db="EMBL/GenBank/DDBJ databases">
        <authorList>
            <person name="Brejova B."/>
        </authorList>
    </citation>
    <scope>NUCLEOTIDE SEQUENCE [LARGE SCALE GENOMIC DNA]</scope>
    <source>
        <strain evidence="2 3">CBS 14171</strain>
    </source>
</reference>
<dbReference type="Proteomes" id="UP001497383">
    <property type="component" value="Chromosome 5"/>
</dbReference>
<protein>
    <recommendedName>
        <fullName evidence="4">Autophagy-related protein 17</fullName>
    </recommendedName>
</protein>